<keyword evidence="2" id="KW-0808">Transferase</keyword>
<dbReference type="Pfam" id="PF08388">
    <property type="entry name" value="GIIM"/>
    <property type="match status" value="1"/>
</dbReference>
<geneLocation type="chloroplast" evidence="2"/>
<keyword evidence="2" id="KW-0548">Nucleotidyltransferase</keyword>
<feature type="domain" description="Group II intron maturase-specific" evidence="1">
    <location>
        <begin position="406"/>
        <end position="482"/>
    </location>
</feature>
<dbReference type="AlphaFoldDB" id="A0A977PJC2"/>
<proteinExistence type="predicted"/>
<dbReference type="InterPro" id="IPR051083">
    <property type="entry name" value="GrpII_Intron_Splice-Mob/Def"/>
</dbReference>
<dbReference type="PANTHER" id="PTHR34047">
    <property type="entry name" value="NUCLEAR INTRON MATURASE 1, MITOCHONDRIAL-RELATED"/>
    <property type="match status" value="1"/>
</dbReference>
<evidence type="ECO:0000313" key="2">
    <source>
        <dbReference type="EMBL" id="UXD06314.1"/>
    </source>
</evidence>
<dbReference type="RefSeq" id="YP_010502717.1">
    <property type="nucleotide sequence ID" value="NC_066976.1"/>
</dbReference>
<protein>
    <submittedName>
        <fullName evidence="2">Group II intron reverse transcriptase/maturase mat6</fullName>
    </submittedName>
</protein>
<reference evidence="2" key="2">
    <citation type="journal article" date="2022" name="Mol. Phylogenet. Evol.">
        <title>Maturyoshka: A maturase inside a maturase, and other peculiarities of the novel chloroplast genomes of marine euglenophytes.</title>
        <authorList>
            <person name="Maciszewski K."/>
            <person name="Dabbagh N."/>
            <person name="Preisfeld A."/>
            <person name="Karnkowska A."/>
        </authorList>
    </citation>
    <scope>NUCLEOTIDE SEQUENCE</scope>
    <source>
        <strain evidence="2">K-0027</strain>
    </source>
</reference>
<dbReference type="GeneID" id="75518357"/>
<dbReference type="EMBL" id="OK136184">
    <property type="protein sequence ID" value="UXD06314.1"/>
    <property type="molecule type" value="Genomic_DNA"/>
</dbReference>
<dbReference type="InterPro" id="IPR013597">
    <property type="entry name" value="Mat_intron_G2"/>
</dbReference>
<keyword evidence="2" id="KW-0695">RNA-directed DNA polymerase</keyword>
<keyword evidence="2" id="KW-0150">Chloroplast</keyword>
<organism evidence="2">
    <name type="scientific">Eutreptiella eupharyngea</name>
    <dbReference type="NCBI Taxonomy" id="215702"/>
    <lineage>
        <taxon>Eukaryota</taxon>
        <taxon>Discoba</taxon>
        <taxon>Euglenozoa</taxon>
        <taxon>Euglenida</taxon>
        <taxon>Spirocuta</taxon>
        <taxon>Euglenophyceae</taxon>
        <taxon>Eutreptiales</taxon>
        <taxon>Eutreptiaceae</taxon>
        <taxon>Eutreptiella</taxon>
    </lineage>
</organism>
<evidence type="ECO:0000259" key="1">
    <source>
        <dbReference type="Pfam" id="PF08388"/>
    </source>
</evidence>
<name>A0A977PJC2_9EUGL</name>
<accession>A0A977PJC2</accession>
<dbReference type="PANTHER" id="PTHR34047:SF8">
    <property type="entry name" value="PROTEIN YKFC"/>
    <property type="match status" value="1"/>
</dbReference>
<sequence>MVTNMRKNFVRFRSVDEIVVAWRNFNKHSSKVSSVEWNSINWEDRNHTIVQIRRRIYFKAVELNSMRRLTKVECLDVQTQLQSLQRKLIFCQSNLLVSTKQVLQPFSNDISFKQNFYSFNVTDSSEVSRLVTFIKYYVQVSEWKPSPLLFTDSPQKNIILRVPIIIDHIIQSIVKNALEPVYEIDNCVSILTSRSFNNSYDAIDGVIESCTLVPHPWIITAEIGSTFEIISFDHLKSLINTFPFFDLIIRWLNCRFISSKNIARFLSQGVIFPLLLKIILDSFEKVFSSSVSISAPQYSLSRPNQFGSSVMFIRYLSTIVLVCEMEFMAQNCKQLLINILGSQGLRLLKPNIHISCLSSGFNYLGVNIRAYSHSIDVSAFSYKGFLDRRSSTCLLLAKPSKLSVLKIKRKIKSSFIQYRSCHLSILIKKVNPLIKDWSLYYGRFCSQKTFLNLDFYLYVLQYHYGARNHPNKGRAWVTNKYFGLFNLDREDKWVFGFSYLGKLYYMEKFSWIPRIR</sequence>
<keyword evidence="2" id="KW-0934">Plastid</keyword>
<reference evidence="2" key="1">
    <citation type="submission" date="2021-09" db="EMBL/GenBank/DDBJ databases">
        <authorList>
            <person name="Maciszewski K."/>
            <person name="Dabbagh N."/>
            <person name="Preisfeld A."/>
            <person name="Karnkowska A."/>
        </authorList>
    </citation>
    <scope>NUCLEOTIDE SEQUENCE</scope>
    <source>
        <strain evidence="2">K-0027</strain>
    </source>
</reference>
<dbReference type="GO" id="GO:0003964">
    <property type="term" value="F:RNA-directed DNA polymerase activity"/>
    <property type="evidence" value="ECO:0007669"/>
    <property type="project" value="UniProtKB-KW"/>
</dbReference>